<dbReference type="Proteomes" id="UP000279236">
    <property type="component" value="Unassembled WGS sequence"/>
</dbReference>
<dbReference type="GO" id="GO:0045127">
    <property type="term" value="F:N-acetylglucosamine kinase activity"/>
    <property type="evidence" value="ECO:0007669"/>
    <property type="project" value="UniProtKB-EC"/>
</dbReference>
<reference evidence="7 8" key="1">
    <citation type="submission" date="2018-11" db="EMBL/GenBank/DDBJ databases">
        <title>Genome sequence of Apiotrichum porosum DSM 27194.</title>
        <authorList>
            <person name="Aliyu H."/>
            <person name="Gorte O."/>
            <person name="Ochsenreither K."/>
        </authorList>
    </citation>
    <scope>NUCLEOTIDE SEQUENCE [LARGE SCALE GENOMIC DNA]</scope>
    <source>
        <strain evidence="7 8">DSM 27194</strain>
    </source>
</reference>
<dbReference type="EMBL" id="RSCE01000010">
    <property type="protein sequence ID" value="RSH79127.1"/>
    <property type="molecule type" value="Genomic_DNA"/>
</dbReference>
<dbReference type="PANTHER" id="PTHR43190">
    <property type="entry name" value="N-ACETYL-D-GLUCOSAMINE KINASE"/>
    <property type="match status" value="1"/>
</dbReference>
<dbReference type="InterPro" id="IPR043129">
    <property type="entry name" value="ATPase_NBD"/>
</dbReference>
<evidence type="ECO:0000256" key="2">
    <source>
        <dbReference type="ARBA" id="ARBA00012122"/>
    </source>
</evidence>
<accession>A0A427XK46</accession>
<comment type="caution">
    <text evidence="7">The sequence shown here is derived from an EMBL/GenBank/DDBJ whole genome shotgun (WGS) entry which is preliminary data.</text>
</comment>
<dbReference type="STRING" id="105984.A0A427XK46"/>
<feature type="compositionally biased region" description="Low complexity" evidence="5">
    <location>
        <begin position="142"/>
        <end position="160"/>
    </location>
</feature>
<evidence type="ECO:0000259" key="6">
    <source>
        <dbReference type="Pfam" id="PF01869"/>
    </source>
</evidence>
<name>A0A427XK46_9TREE</name>
<dbReference type="Pfam" id="PF01869">
    <property type="entry name" value="BcrAD_BadFG"/>
    <property type="match status" value="1"/>
</dbReference>
<keyword evidence="8" id="KW-1185">Reference proteome</keyword>
<dbReference type="InterPro" id="IPR052519">
    <property type="entry name" value="Euk-type_GlcNAc_Kinase"/>
</dbReference>
<sequence>MPTRLQPLFLVVDAGGTKTAAAIAGADGTVFGEGVAGGANMAELGLETAVTEILRAVNAAVLATTGAAKDTASASVGSAAPYACPLEFQAAWIGASGCDSDLDVERLTARLAPAFRNGVTVMNDALLLSVLLRLRSQKQESRAPAPEAASASGVNVNVDGNGSGSSTGTPWLAAVVAGTGSIVLGIDGQAGQFGKRGGHGYLFGDVGSAYHLGLVAIRMAADDYDEGTEVPGGLAALLRKRFGVDSTADVPARCHDVPPDMDPVSASNERKLRIAALSPAVLSLSGTCPLAARVVREVARGLATDIASIARAAQKWGHSAARGGLAITGGLGVQPLYVAAVVAELAELGVRFEWVESVEAPARQCAVALGQCHTV</sequence>
<evidence type="ECO:0000256" key="3">
    <source>
        <dbReference type="ARBA" id="ARBA00014974"/>
    </source>
</evidence>
<organism evidence="7 8">
    <name type="scientific">Apiotrichum porosum</name>
    <dbReference type="NCBI Taxonomy" id="105984"/>
    <lineage>
        <taxon>Eukaryota</taxon>
        <taxon>Fungi</taxon>
        <taxon>Dikarya</taxon>
        <taxon>Basidiomycota</taxon>
        <taxon>Agaricomycotina</taxon>
        <taxon>Tremellomycetes</taxon>
        <taxon>Trichosporonales</taxon>
        <taxon>Trichosporonaceae</taxon>
        <taxon>Apiotrichum</taxon>
    </lineage>
</organism>
<evidence type="ECO:0000313" key="8">
    <source>
        <dbReference type="Proteomes" id="UP000279236"/>
    </source>
</evidence>
<protein>
    <recommendedName>
        <fullName evidence="3">N-acetyl-D-glucosamine kinase</fullName>
        <ecNumber evidence="2">2.7.1.59</ecNumber>
    </recommendedName>
    <alternativeName>
        <fullName evidence="4">GlcNAc kinase</fullName>
    </alternativeName>
</protein>
<evidence type="ECO:0000256" key="1">
    <source>
        <dbReference type="ARBA" id="ARBA00006198"/>
    </source>
</evidence>
<dbReference type="EC" id="2.7.1.59" evidence="2"/>
<dbReference type="OrthoDB" id="311172at2759"/>
<feature type="region of interest" description="Disordered" evidence="5">
    <location>
        <begin position="141"/>
        <end position="160"/>
    </location>
</feature>
<dbReference type="RefSeq" id="XP_028474274.1">
    <property type="nucleotide sequence ID" value="XM_028616967.1"/>
</dbReference>
<evidence type="ECO:0000256" key="5">
    <source>
        <dbReference type="SAM" id="MobiDB-lite"/>
    </source>
</evidence>
<evidence type="ECO:0000313" key="7">
    <source>
        <dbReference type="EMBL" id="RSH79127.1"/>
    </source>
</evidence>
<feature type="domain" description="ATPase BadF/BadG/BcrA/BcrD type" evidence="6">
    <location>
        <begin position="12"/>
        <end position="310"/>
    </location>
</feature>
<dbReference type="PANTHER" id="PTHR43190:SF3">
    <property type="entry name" value="N-ACETYL-D-GLUCOSAMINE KINASE"/>
    <property type="match status" value="1"/>
</dbReference>
<dbReference type="SUPFAM" id="SSF53067">
    <property type="entry name" value="Actin-like ATPase domain"/>
    <property type="match status" value="2"/>
</dbReference>
<comment type="similarity">
    <text evidence="1">Belongs to the eukaryotic-type N-acetylglucosamine kinase family.</text>
</comment>
<dbReference type="InterPro" id="IPR002731">
    <property type="entry name" value="ATPase_BadF"/>
</dbReference>
<dbReference type="AlphaFoldDB" id="A0A427XK46"/>
<evidence type="ECO:0000256" key="4">
    <source>
        <dbReference type="ARBA" id="ARBA00031123"/>
    </source>
</evidence>
<gene>
    <name evidence="7" type="ORF">EHS24_001165</name>
</gene>
<dbReference type="GeneID" id="39585708"/>
<proteinExistence type="inferred from homology"/>
<dbReference type="Gene3D" id="3.30.420.40">
    <property type="match status" value="2"/>
</dbReference>